<sequence>MAHLFLHFDLLCCEEHHWDVEEEQEGEVGSEDSNNNTTPSIHPHHHHQPFSPSETHETPDEASMEEELITLSIKERENVLVIKSDPDMVSFRRHAVDWILTSSARHGFNALTSILSINYLDRFISSSGPIRLQSDKPWMSQLVAVACLSVAAKVEETQVPLLLDLQVEDTKYVFEVRTVQRMELLLLSTLGWKMNPATALTFIDHLFHRLRLRHREFRRRCERVLLTVAADPRSTQYLPSEMAAATMRYVIGQTDFLKPIDEFDSELSCILNIDKGKMEACYQLILETMNFSYGGGGGGDYVGYKRKHVSSALESPKGVGDLTFSSDSLNSSQASSVSSSPEPIFKKMRLSPLQGNVEILLSNP</sequence>
<comment type="similarity">
    <text evidence="1">Belongs to the cyclin family. Cyclin D subfamily.</text>
</comment>
<reference evidence="8" key="1">
    <citation type="journal article" date="2023" name="Nat. Commun.">
        <title>Diploid and tetraploid genomes of Acorus and the evolution of monocots.</title>
        <authorList>
            <person name="Ma L."/>
            <person name="Liu K.W."/>
            <person name="Li Z."/>
            <person name="Hsiao Y.Y."/>
            <person name="Qi Y."/>
            <person name="Fu T."/>
            <person name="Tang G.D."/>
            <person name="Zhang D."/>
            <person name="Sun W.H."/>
            <person name="Liu D.K."/>
            <person name="Li Y."/>
            <person name="Chen G.Z."/>
            <person name="Liu X.D."/>
            <person name="Liao X.Y."/>
            <person name="Jiang Y.T."/>
            <person name="Yu X."/>
            <person name="Hao Y."/>
            <person name="Huang J."/>
            <person name="Zhao X.W."/>
            <person name="Ke S."/>
            <person name="Chen Y.Y."/>
            <person name="Wu W.L."/>
            <person name="Hsu J.L."/>
            <person name="Lin Y.F."/>
            <person name="Huang M.D."/>
            <person name="Li C.Y."/>
            <person name="Huang L."/>
            <person name="Wang Z.W."/>
            <person name="Zhao X."/>
            <person name="Zhong W.Y."/>
            <person name="Peng D.H."/>
            <person name="Ahmad S."/>
            <person name="Lan S."/>
            <person name="Zhang J.S."/>
            <person name="Tsai W.C."/>
            <person name="Van de Peer Y."/>
            <person name="Liu Z.J."/>
        </authorList>
    </citation>
    <scope>NUCLEOTIDE SEQUENCE</scope>
    <source>
        <strain evidence="8">SCP</strain>
    </source>
</reference>
<dbReference type="AlphaFoldDB" id="A0AAV9BFC8"/>
<dbReference type="InterPro" id="IPR013763">
    <property type="entry name" value="Cyclin-like_dom"/>
</dbReference>
<accession>A0AAV9BFC8</accession>
<dbReference type="CDD" id="cd20544">
    <property type="entry name" value="CYCLIN_AtCycD-like_rpt2"/>
    <property type="match status" value="1"/>
</dbReference>
<evidence type="ECO:0000256" key="4">
    <source>
        <dbReference type="ARBA" id="ARBA00023306"/>
    </source>
</evidence>
<dbReference type="Gene3D" id="1.10.472.10">
    <property type="entry name" value="Cyclin-like"/>
    <property type="match status" value="2"/>
</dbReference>
<evidence type="ECO:0000256" key="2">
    <source>
        <dbReference type="ARBA" id="ARBA00022618"/>
    </source>
</evidence>
<dbReference type="InterPro" id="IPR036915">
    <property type="entry name" value="Cyclin-like_sf"/>
</dbReference>
<evidence type="ECO:0000313" key="9">
    <source>
        <dbReference type="Proteomes" id="UP001179952"/>
    </source>
</evidence>
<keyword evidence="2" id="KW-0132">Cell division</keyword>
<dbReference type="EMBL" id="JAUJYN010000003">
    <property type="protein sequence ID" value="KAK1275052.1"/>
    <property type="molecule type" value="Genomic_DNA"/>
</dbReference>
<protein>
    <submittedName>
        <fullName evidence="8">Cyclin-D3-1</fullName>
    </submittedName>
</protein>
<name>A0AAV9BFC8_ACOGR</name>
<dbReference type="InterPro" id="IPR039361">
    <property type="entry name" value="Cyclin"/>
</dbReference>
<keyword evidence="3 5" id="KW-0195">Cyclin</keyword>
<keyword evidence="4" id="KW-0131">Cell cycle</keyword>
<dbReference type="Pfam" id="PF00134">
    <property type="entry name" value="Cyclin_N"/>
    <property type="match status" value="1"/>
</dbReference>
<keyword evidence="9" id="KW-1185">Reference proteome</keyword>
<feature type="domain" description="Cyclin-like" evidence="7">
    <location>
        <begin position="97"/>
        <end position="188"/>
    </location>
</feature>
<dbReference type="PANTHER" id="PTHR10177">
    <property type="entry name" value="CYCLINS"/>
    <property type="match status" value="1"/>
</dbReference>
<comment type="caution">
    <text evidence="8">The sequence shown here is derived from an EMBL/GenBank/DDBJ whole genome shotgun (WGS) entry which is preliminary data.</text>
</comment>
<evidence type="ECO:0000256" key="3">
    <source>
        <dbReference type="ARBA" id="ARBA00023127"/>
    </source>
</evidence>
<dbReference type="SMART" id="SM00385">
    <property type="entry name" value="CYCLIN"/>
    <property type="match status" value="1"/>
</dbReference>
<dbReference type="GO" id="GO:0051301">
    <property type="term" value="P:cell division"/>
    <property type="evidence" value="ECO:0007669"/>
    <property type="project" value="UniProtKB-KW"/>
</dbReference>
<evidence type="ECO:0000313" key="8">
    <source>
        <dbReference type="EMBL" id="KAK1275052.1"/>
    </source>
</evidence>
<dbReference type="InterPro" id="IPR006671">
    <property type="entry name" value="Cyclin_N"/>
</dbReference>
<dbReference type="FunFam" id="1.10.472.10:FF:000060">
    <property type="entry name" value="D6-type cyclin"/>
    <property type="match status" value="1"/>
</dbReference>
<dbReference type="Proteomes" id="UP001179952">
    <property type="component" value="Unassembled WGS sequence"/>
</dbReference>
<reference evidence="8" key="2">
    <citation type="submission" date="2023-06" db="EMBL/GenBank/DDBJ databases">
        <authorList>
            <person name="Ma L."/>
            <person name="Liu K.-W."/>
            <person name="Li Z."/>
            <person name="Hsiao Y.-Y."/>
            <person name="Qi Y."/>
            <person name="Fu T."/>
            <person name="Tang G."/>
            <person name="Zhang D."/>
            <person name="Sun W.-H."/>
            <person name="Liu D.-K."/>
            <person name="Li Y."/>
            <person name="Chen G.-Z."/>
            <person name="Liu X.-D."/>
            <person name="Liao X.-Y."/>
            <person name="Jiang Y.-T."/>
            <person name="Yu X."/>
            <person name="Hao Y."/>
            <person name="Huang J."/>
            <person name="Zhao X.-W."/>
            <person name="Ke S."/>
            <person name="Chen Y.-Y."/>
            <person name="Wu W.-L."/>
            <person name="Hsu J.-L."/>
            <person name="Lin Y.-F."/>
            <person name="Huang M.-D."/>
            <person name="Li C.-Y."/>
            <person name="Huang L."/>
            <person name="Wang Z.-W."/>
            <person name="Zhao X."/>
            <person name="Zhong W.-Y."/>
            <person name="Peng D.-H."/>
            <person name="Ahmad S."/>
            <person name="Lan S."/>
            <person name="Zhang J.-S."/>
            <person name="Tsai W.-C."/>
            <person name="Van De Peer Y."/>
            <person name="Liu Z.-J."/>
        </authorList>
    </citation>
    <scope>NUCLEOTIDE SEQUENCE</scope>
    <source>
        <strain evidence="8">SCP</strain>
        <tissue evidence="8">Leaves</tissue>
    </source>
</reference>
<proteinExistence type="inferred from homology"/>
<dbReference type="InterPro" id="IPR004367">
    <property type="entry name" value="Cyclin_C-dom"/>
</dbReference>
<dbReference type="SUPFAM" id="SSF47954">
    <property type="entry name" value="Cyclin-like"/>
    <property type="match status" value="1"/>
</dbReference>
<evidence type="ECO:0000256" key="6">
    <source>
        <dbReference type="SAM" id="MobiDB-lite"/>
    </source>
</evidence>
<dbReference type="Pfam" id="PF02984">
    <property type="entry name" value="Cyclin_C"/>
    <property type="match status" value="1"/>
</dbReference>
<evidence type="ECO:0000256" key="5">
    <source>
        <dbReference type="RuleBase" id="RU000383"/>
    </source>
</evidence>
<dbReference type="CDD" id="cd20543">
    <property type="entry name" value="CYCLIN_AtCycD-like_rpt1"/>
    <property type="match status" value="1"/>
</dbReference>
<evidence type="ECO:0000256" key="1">
    <source>
        <dbReference type="ARBA" id="ARBA00009065"/>
    </source>
</evidence>
<gene>
    <name evidence="8" type="ORF">QJS04_geneDACA001696</name>
</gene>
<organism evidence="8 9">
    <name type="scientific">Acorus gramineus</name>
    <name type="common">Dwarf sweet flag</name>
    <dbReference type="NCBI Taxonomy" id="55184"/>
    <lineage>
        <taxon>Eukaryota</taxon>
        <taxon>Viridiplantae</taxon>
        <taxon>Streptophyta</taxon>
        <taxon>Embryophyta</taxon>
        <taxon>Tracheophyta</taxon>
        <taxon>Spermatophyta</taxon>
        <taxon>Magnoliopsida</taxon>
        <taxon>Liliopsida</taxon>
        <taxon>Acoraceae</taxon>
        <taxon>Acorus</taxon>
    </lineage>
</organism>
<feature type="region of interest" description="Disordered" evidence="6">
    <location>
        <begin position="22"/>
        <end position="64"/>
    </location>
</feature>
<evidence type="ECO:0000259" key="7">
    <source>
        <dbReference type="SMART" id="SM00385"/>
    </source>
</evidence>